<evidence type="ECO:0000313" key="2">
    <source>
        <dbReference type="EMBL" id="OBA20669.1"/>
    </source>
</evidence>
<dbReference type="AlphaFoldDB" id="A0A1A0H967"/>
<dbReference type="RefSeq" id="XP_018711191.1">
    <property type="nucleotide sequence ID" value="XM_018854955.1"/>
</dbReference>
<reference evidence="2 3" key="1">
    <citation type="submission" date="2016-05" db="EMBL/GenBank/DDBJ databases">
        <title>Comparative genomics of biotechnologically important yeasts.</title>
        <authorList>
            <consortium name="DOE Joint Genome Institute"/>
            <person name="Riley R."/>
            <person name="Haridas S."/>
            <person name="Wolfe K.H."/>
            <person name="Lopes M.R."/>
            <person name="Hittinger C.T."/>
            <person name="Goker M."/>
            <person name="Salamov A."/>
            <person name="Wisecaver J."/>
            <person name="Long T.M."/>
            <person name="Aerts A.L."/>
            <person name="Barry K."/>
            <person name="Choi C."/>
            <person name="Clum A."/>
            <person name="Coughlan A.Y."/>
            <person name="Deshpande S."/>
            <person name="Douglass A.P."/>
            <person name="Hanson S.J."/>
            <person name="Klenk H.-P."/>
            <person name="LaButti K."/>
            <person name="Lapidus A."/>
            <person name="Lindquist E."/>
            <person name="Lipzen A."/>
            <person name="Meier-kolthoff J.P."/>
            <person name="Ohm R.A."/>
            <person name="Otillar R.P."/>
            <person name="Pangilinan J."/>
            <person name="Peng Y."/>
            <person name="Rokas A."/>
            <person name="Rosa C.A."/>
            <person name="Scheuner C."/>
            <person name="Sibirny A.A."/>
            <person name="Slot J.C."/>
            <person name="Stielow J.B."/>
            <person name="Sun H."/>
            <person name="Kurtzman C.P."/>
            <person name="Blackwell M."/>
            <person name="Grigoriev I.V."/>
            <person name="Jeffries T.W."/>
        </authorList>
    </citation>
    <scope>NUCLEOTIDE SEQUENCE [LARGE SCALE GENOMIC DNA]</scope>
    <source>
        <strain evidence="2 3">NRRL YB-4993</strain>
    </source>
</reference>
<evidence type="ECO:0000313" key="3">
    <source>
        <dbReference type="Proteomes" id="UP000092555"/>
    </source>
</evidence>
<gene>
    <name evidence="2" type="ORF">METBIDRAFT_202821</name>
</gene>
<comment type="caution">
    <text evidence="2">The sequence shown here is derived from an EMBL/GenBank/DDBJ whole genome shotgun (WGS) entry which is preliminary data.</text>
</comment>
<proteinExistence type="predicted"/>
<sequence length="208" mass="23305">MPESATTWSTDFDPVLNQVFYINNQDGSVSFDLPCEVVITPKRHSGKGFFSKLSSKLSLIRPKSPTQRSYPCPFSDVNSKPLGGSPRSSGSSFGSLVARAVASSPAARRLSLEMDSYSLAPAPAYSSDIGTVPRNAYMMERAFDLSQHDDVFSVISDESIHSFHHELPRSEIYYDTENSVYVDELSLSPVDMERERYEVRQQILRELY</sequence>
<name>A0A1A0H967_9ASCO</name>
<evidence type="ECO:0000256" key="1">
    <source>
        <dbReference type="SAM" id="MobiDB-lite"/>
    </source>
</evidence>
<accession>A0A1A0H967</accession>
<dbReference type="GeneID" id="30027931"/>
<feature type="region of interest" description="Disordered" evidence="1">
    <location>
        <begin position="62"/>
        <end position="86"/>
    </location>
</feature>
<dbReference type="Proteomes" id="UP000092555">
    <property type="component" value="Unassembled WGS sequence"/>
</dbReference>
<evidence type="ECO:0008006" key="4">
    <source>
        <dbReference type="Google" id="ProtNLM"/>
    </source>
</evidence>
<dbReference type="EMBL" id="LXTC01000004">
    <property type="protein sequence ID" value="OBA20669.1"/>
    <property type="molecule type" value="Genomic_DNA"/>
</dbReference>
<organism evidence="2 3">
    <name type="scientific">Metschnikowia bicuspidata var. bicuspidata NRRL YB-4993</name>
    <dbReference type="NCBI Taxonomy" id="869754"/>
    <lineage>
        <taxon>Eukaryota</taxon>
        <taxon>Fungi</taxon>
        <taxon>Dikarya</taxon>
        <taxon>Ascomycota</taxon>
        <taxon>Saccharomycotina</taxon>
        <taxon>Pichiomycetes</taxon>
        <taxon>Metschnikowiaceae</taxon>
        <taxon>Metschnikowia</taxon>
    </lineage>
</organism>
<keyword evidence="3" id="KW-1185">Reference proteome</keyword>
<protein>
    <recommendedName>
        <fullName evidence="4">WW domain-containing protein</fullName>
    </recommendedName>
</protein>
<dbReference type="OrthoDB" id="4020766at2759"/>